<dbReference type="WBParaSite" id="ACRNAN_scaffold6047.g7177.t1">
    <property type="protein sequence ID" value="ACRNAN_scaffold6047.g7177.t1"/>
    <property type="gene ID" value="ACRNAN_scaffold6047.g7177"/>
</dbReference>
<organism evidence="1 2">
    <name type="scientific">Acrobeloides nanus</name>
    <dbReference type="NCBI Taxonomy" id="290746"/>
    <lineage>
        <taxon>Eukaryota</taxon>
        <taxon>Metazoa</taxon>
        <taxon>Ecdysozoa</taxon>
        <taxon>Nematoda</taxon>
        <taxon>Chromadorea</taxon>
        <taxon>Rhabditida</taxon>
        <taxon>Tylenchina</taxon>
        <taxon>Cephalobomorpha</taxon>
        <taxon>Cephaloboidea</taxon>
        <taxon>Cephalobidae</taxon>
        <taxon>Acrobeloides</taxon>
    </lineage>
</organism>
<name>A0A914E813_9BILA</name>
<proteinExistence type="predicted"/>
<accession>A0A914E813</accession>
<reference evidence="2" key="1">
    <citation type="submission" date="2022-11" db="UniProtKB">
        <authorList>
            <consortium name="WormBaseParasite"/>
        </authorList>
    </citation>
    <scope>IDENTIFICATION</scope>
</reference>
<dbReference type="AlphaFoldDB" id="A0A914E813"/>
<evidence type="ECO:0000313" key="1">
    <source>
        <dbReference type="Proteomes" id="UP000887540"/>
    </source>
</evidence>
<keyword evidence="1" id="KW-1185">Reference proteome</keyword>
<evidence type="ECO:0000313" key="2">
    <source>
        <dbReference type="WBParaSite" id="ACRNAN_scaffold6047.g7177.t1"/>
    </source>
</evidence>
<sequence>MNAINEPQGMNLQGVYTKLQLSDDEFDE</sequence>
<protein>
    <submittedName>
        <fullName evidence="2">Uncharacterized protein</fullName>
    </submittedName>
</protein>
<dbReference type="Proteomes" id="UP000887540">
    <property type="component" value="Unplaced"/>
</dbReference>